<dbReference type="Pfam" id="PF00126">
    <property type="entry name" value="HTH_1"/>
    <property type="match status" value="1"/>
</dbReference>
<dbReference type="PANTHER" id="PTHR30346:SF0">
    <property type="entry name" value="HCA OPERON TRANSCRIPTIONAL ACTIVATOR HCAR"/>
    <property type="match status" value="1"/>
</dbReference>
<evidence type="ECO:0000259" key="5">
    <source>
        <dbReference type="PROSITE" id="PS50931"/>
    </source>
</evidence>
<dbReference type="RefSeq" id="WP_368379615.1">
    <property type="nucleotide sequence ID" value="NZ_JBFRYA010000001.1"/>
</dbReference>
<evidence type="ECO:0000256" key="3">
    <source>
        <dbReference type="ARBA" id="ARBA00023125"/>
    </source>
</evidence>
<reference evidence="6 7" key="1">
    <citation type="journal article" date="2011" name="Int. J. Syst. Evol. Microbiol.">
        <title>Zhongshania antarctica gen. nov., sp. nov. and Zhongshania guokunii sp. nov., gammaproteobacteria respectively isolated from coastal attached (fast) ice and surface seawater of the Antarctic.</title>
        <authorList>
            <person name="Li H.J."/>
            <person name="Zhang X.Y."/>
            <person name="Chen C.X."/>
            <person name="Zhang Y.J."/>
            <person name="Gao Z.M."/>
            <person name="Yu Y."/>
            <person name="Chen X.L."/>
            <person name="Chen B."/>
            <person name="Zhang Y.Z."/>
        </authorList>
    </citation>
    <scope>NUCLEOTIDE SEQUENCE [LARGE SCALE GENOMIC DNA]</scope>
    <source>
        <strain evidence="6 7">ZS6-22T</strain>
    </source>
</reference>
<accession>A0ABV3U0F0</accession>
<dbReference type="SUPFAM" id="SSF53850">
    <property type="entry name" value="Periplasmic binding protein-like II"/>
    <property type="match status" value="1"/>
</dbReference>
<dbReference type="PROSITE" id="PS50931">
    <property type="entry name" value="HTH_LYSR"/>
    <property type="match status" value="1"/>
</dbReference>
<protein>
    <submittedName>
        <fullName evidence="6">LysR family transcriptional regulator</fullName>
    </submittedName>
</protein>
<dbReference type="PANTHER" id="PTHR30346">
    <property type="entry name" value="TRANSCRIPTIONAL DUAL REGULATOR HCAR-RELATED"/>
    <property type="match status" value="1"/>
</dbReference>
<evidence type="ECO:0000256" key="2">
    <source>
        <dbReference type="ARBA" id="ARBA00023015"/>
    </source>
</evidence>
<dbReference type="InterPro" id="IPR000847">
    <property type="entry name" value="LysR_HTH_N"/>
</dbReference>
<feature type="domain" description="HTH lysR-type" evidence="5">
    <location>
        <begin position="8"/>
        <end position="65"/>
    </location>
</feature>
<evidence type="ECO:0000313" key="6">
    <source>
        <dbReference type="EMBL" id="MEX1667277.1"/>
    </source>
</evidence>
<evidence type="ECO:0000256" key="4">
    <source>
        <dbReference type="ARBA" id="ARBA00023163"/>
    </source>
</evidence>
<dbReference type="Gene3D" id="1.10.10.10">
    <property type="entry name" value="Winged helix-like DNA-binding domain superfamily/Winged helix DNA-binding domain"/>
    <property type="match status" value="1"/>
</dbReference>
<keyword evidence="4" id="KW-0804">Transcription</keyword>
<dbReference type="InterPro" id="IPR036388">
    <property type="entry name" value="WH-like_DNA-bd_sf"/>
</dbReference>
<dbReference type="Pfam" id="PF03466">
    <property type="entry name" value="LysR_substrate"/>
    <property type="match status" value="1"/>
</dbReference>
<organism evidence="6 7">
    <name type="scientific">Zhongshania guokunii</name>
    <dbReference type="NCBI Taxonomy" id="641783"/>
    <lineage>
        <taxon>Bacteria</taxon>
        <taxon>Pseudomonadati</taxon>
        <taxon>Pseudomonadota</taxon>
        <taxon>Gammaproteobacteria</taxon>
        <taxon>Cellvibrionales</taxon>
        <taxon>Spongiibacteraceae</taxon>
        <taxon>Zhongshania</taxon>
    </lineage>
</organism>
<dbReference type="Proteomes" id="UP001557485">
    <property type="component" value="Unassembled WGS sequence"/>
</dbReference>
<dbReference type="InterPro" id="IPR036390">
    <property type="entry name" value="WH_DNA-bd_sf"/>
</dbReference>
<proteinExistence type="inferred from homology"/>
<name>A0ABV3U0F0_9GAMM</name>
<evidence type="ECO:0000313" key="7">
    <source>
        <dbReference type="Proteomes" id="UP001557485"/>
    </source>
</evidence>
<dbReference type="PRINTS" id="PR00039">
    <property type="entry name" value="HTHLYSR"/>
</dbReference>
<keyword evidence="2" id="KW-0805">Transcription regulation</keyword>
<gene>
    <name evidence="6" type="ORF">AB4876_00060</name>
</gene>
<keyword evidence="3" id="KW-0238">DNA-binding</keyword>
<keyword evidence="7" id="KW-1185">Reference proteome</keyword>
<comment type="caution">
    <text evidence="6">The sequence shown here is derived from an EMBL/GenBank/DDBJ whole genome shotgun (WGS) entry which is preliminary data.</text>
</comment>
<dbReference type="Gene3D" id="3.40.190.10">
    <property type="entry name" value="Periplasmic binding protein-like II"/>
    <property type="match status" value="2"/>
</dbReference>
<dbReference type="SUPFAM" id="SSF46785">
    <property type="entry name" value="Winged helix' DNA-binding domain"/>
    <property type="match status" value="1"/>
</dbReference>
<dbReference type="EMBL" id="JBFRYA010000001">
    <property type="protein sequence ID" value="MEX1667277.1"/>
    <property type="molecule type" value="Genomic_DNA"/>
</dbReference>
<dbReference type="InterPro" id="IPR005119">
    <property type="entry name" value="LysR_subst-bd"/>
</dbReference>
<sequence length="313" mass="34957">MIVGLQNISLKQLRYFVAAAEGGRLSSAATQMHVSQSTITTAILNLEETLQTQLFIRQAHGVILTAEGNRFFLRVRQILDALEDAVSDPANAERNLKGRIRLAASYTLLGYFLPALMGRFRTRHPDVEFDLIDLDRAEIEASLEAGEIDLGLVILSNTTLRSQFKHSVLIRSRRQLWAAAGHPLLSQGGTTLADISQHPYIQITVDEGELSTQRYWQAAGLEPNIAFRTSSMEALRGLIGHGFGVTILSDMVYRPWSLEGRRIECLPLLDPVPPMEVGLIWQDNNEYADCVETFKQFMIDTCANSSEQFHSAR</sequence>
<evidence type="ECO:0000256" key="1">
    <source>
        <dbReference type="ARBA" id="ARBA00009437"/>
    </source>
</evidence>
<comment type="similarity">
    <text evidence="1">Belongs to the LysR transcriptional regulatory family.</text>
</comment>